<accession>A0ABT5VCT6</accession>
<dbReference type="EMBL" id="JAOTPO010000004">
    <property type="protein sequence ID" value="MDE5413258.1"/>
    <property type="molecule type" value="Genomic_DNA"/>
</dbReference>
<dbReference type="SUPFAM" id="SSF48371">
    <property type="entry name" value="ARM repeat"/>
    <property type="match status" value="1"/>
</dbReference>
<gene>
    <name evidence="1" type="ORF">N7Z68_07650</name>
</gene>
<dbReference type="RefSeq" id="WP_275117882.1">
    <property type="nucleotide sequence ID" value="NZ_JAOTPO010000004.1"/>
</dbReference>
<proteinExistence type="predicted"/>
<comment type="caution">
    <text evidence="1">The sequence shown here is derived from an EMBL/GenBank/DDBJ whole genome shotgun (WGS) entry which is preliminary data.</text>
</comment>
<reference evidence="1" key="1">
    <citation type="submission" date="2024-05" db="EMBL/GenBank/DDBJ databases">
        <title>Alkalihalobacillus sp. strain MEB203 novel alkaliphilic bacterium from Lonar Lake, India.</title>
        <authorList>
            <person name="Joshi A."/>
            <person name="Thite S."/>
            <person name="Mengade P."/>
        </authorList>
    </citation>
    <scope>NUCLEOTIDE SEQUENCE</scope>
    <source>
        <strain evidence="1">MEB 203</strain>
    </source>
</reference>
<keyword evidence="2" id="KW-1185">Reference proteome</keyword>
<organism evidence="1 2">
    <name type="scientific">Alkalihalobacterium chitinilyticum</name>
    <dbReference type="NCBI Taxonomy" id="2980103"/>
    <lineage>
        <taxon>Bacteria</taxon>
        <taxon>Bacillati</taxon>
        <taxon>Bacillota</taxon>
        <taxon>Bacilli</taxon>
        <taxon>Bacillales</taxon>
        <taxon>Bacillaceae</taxon>
        <taxon>Alkalihalobacterium</taxon>
    </lineage>
</organism>
<evidence type="ECO:0000313" key="2">
    <source>
        <dbReference type="Proteomes" id="UP001148125"/>
    </source>
</evidence>
<protein>
    <submittedName>
        <fullName evidence="1">Uncharacterized protein</fullName>
    </submittedName>
</protein>
<sequence>MHNDNDSHHEFEVDRKEKNHQPWTTEAIVKALSSNNNEEIVQAFNYLHALKKKQLIELKYLIIIENKIIELLGNSNEQIREIAALYAVHFNEKRLFSSDYIEQILKVLRQDENLAVYVEMFQ</sequence>
<name>A0ABT5VCT6_9BACI</name>
<dbReference type="InterPro" id="IPR016024">
    <property type="entry name" value="ARM-type_fold"/>
</dbReference>
<evidence type="ECO:0000313" key="1">
    <source>
        <dbReference type="EMBL" id="MDE5413258.1"/>
    </source>
</evidence>
<dbReference type="Proteomes" id="UP001148125">
    <property type="component" value="Unassembled WGS sequence"/>
</dbReference>